<keyword evidence="1" id="KW-0808">Transferase</keyword>
<dbReference type="EMBL" id="AP022563">
    <property type="protein sequence ID" value="BBX19578.1"/>
    <property type="molecule type" value="Genomic_DNA"/>
</dbReference>
<dbReference type="KEGG" id="mdu:MDUV_44380"/>
<gene>
    <name evidence="1" type="ORF">MDUV_44380</name>
</gene>
<accession>A0A7I7K7S1</accession>
<dbReference type="CDD" id="cd07987">
    <property type="entry name" value="LPLAT_MGAT-like"/>
    <property type="match status" value="1"/>
</dbReference>
<organism evidence="1 2">
    <name type="scientific">Mycolicibacterium duvalii</name>
    <dbReference type="NCBI Taxonomy" id="39688"/>
    <lineage>
        <taxon>Bacteria</taxon>
        <taxon>Bacillati</taxon>
        <taxon>Actinomycetota</taxon>
        <taxon>Actinomycetes</taxon>
        <taxon>Mycobacteriales</taxon>
        <taxon>Mycobacteriaceae</taxon>
        <taxon>Mycolicibacterium</taxon>
    </lineage>
</organism>
<proteinExistence type="predicted"/>
<dbReference type="PANTHER" id="PTHR22753">
    <property type="entry name" value="TRANSMEMBRANE PROTEIN 68"/>
    <property type="match status" value="1"/>
</dbReference>
<evidence type="ECO:0000313" key="1">
    <source>
        <dbReference type="EMBL" id="BBX19578.1"/>
    </source>
</evidence>
<evidence type="ECO:0000313" key="2">
    <source>
        <dbReference type="Proteomes" id="UP000467006"/>
    </source>
</evidence>
<dbReference type="PANTHER" id="PTHR22753:SF14">
    <property type="entry name" value="MONOACYLGLYCEROL_DIACYLGLYCEROL O-ACYLTRANSFERASE"/>
    <property type="match status" value="1"/>
</dbReference>
<name>A0A7I7K7S1_9MYCO</name>
<dbReference type="GO" id="GO:0016020">
    <property type="term" value="C:membrane"/>
    <property type="evidence" value="ECO:0007669"/>
    <property type="project" value="TreeGrafter"/>
</dbReference>
<dbReference type="Pfam" id="PF01553">
    <property type="entry name" value="Acyltransferase"/>
    <property type="match status" value="1"/>
</dbReference>
<dbReference type="PIRSF" id="PIRSF016753">
    <property type="entry name" value="P_lipid/glycerol_ac_tran_prd"/>
    <property type="match status" value="1"/>
</dbReference>
<protein>
    <submittedName>
        <fullName evidence="1">Glycerol acyltransferase</fullName>
    </submittedName>
</protein>
<dbReference type="RefSeq" id="WP_098003638.1">
    <property type="nucleotide sequence ID" value="NZ_AP022563.1"/>
</dbReference>
<dbReference type="OrthoDB" id="7056876at2"/>
<dbReference type="InterPro" id="IPR002123">
    <property type="entry name" value="Plipid/glycerol_acylTrfase"/>
</dbReference>
<keyword evidence="1" id="KW-0012">Acyltransferase</keyword>
<dbReference type="InterPro" id="IPR016676">
    <property type="entry name" value="P_lipid/glycerol_AcTrfase_prd"/>
</dbReference>
<dbReference type="Proteomes" id="UP000467006">
    <property type="component" value="Chromosome"/>
</dbReference>
<reference evidence="1 2" key="1">
    <citation type="journal article" date="2019" name="Emerg. Microbes Infect.">
        <title>Comprehensive subspecies identification of 175 nontuberculous mycobacteria species based on 7547 genomic profiles.</title>
        <authorList>
            <person name="Matsumoto Y."/>
            <person name="Kinjo T."/>
            <person name="Motooka D."/>
            <person name="Nabeya D."/>
            <person name="Jung N."/>
            <person name="Uechi K."/>
            <person name="Horii T."/>
            <person name="Iida T."/>
            <person name="Fujita J."/>
            <person name="Nakamura S."/>
        </authorList>
    </citation>
    <scope>NUCLEOTIDE SEQUENCE [LARGE SCALE GENOMIC DNA]</scope>
    <source>
        <strain evidence="1 2">JCM 6396</strain>
    </source>
</reference>
<dbReference type="GO" id="GO:0016746">
    <property type="term" value="F:acyltransferase activity"/>
    <property type="evidence" value="ECO:0007669"/>
    <property type="project" value="UniProtKB-KW"/>
</dbReference>
<dbReference type="SUPFAM" id="SSF69593">
    <property type="entry name" value="Glycerol-3-phosphate (1)-acyltransferase"/>
    <property type="match status" value="1"/>
</dbReference>
<dbReference type="AlphaFoldDB" id="A0A7I7K7S1"/>
<keyword evidence="2" id="KW-1185">Reference proteome</keyword>
<sequence length="281" mass="30719">MAGFEDALGWVKEQVAARVPKADLDQRDADYIREQLPGLWLLASLYFRADVRGLDRIPSEGPVLMVGNHSGGNVPPDTFVFTLAFCSYFGVERPFYQLAHNLVVSAPPLASLRKFGTVAANPDNARLALESGAALLVYPGGDYEVFRPFWERNKVDFGGRMGYVRLAREAGVPIVPIAAVGGQESVFFLSRGQWLARLLGVDRLFRLKSVPIALAPPWGLVVSDLYGHIPLPSKIVVEAQDPIAADEIEAADDEVVHEKVEGVLQAAVDRLSAERRFPVLG</sequence>